<proteinExistence type="predicted"/>
<dbReference type="SMART" id="SM00409">
    <property type="entry name" value="IG"/>
    <property type="match status" value="3"/>
</dbReference>
<reference evidence="5" key="1">
    <citation type="journal article" date="2010" name="Science">
        <title>The genome of the Western clawed frog Xenopus tropicalis.</title>
        <authorList>
            <person name="Hellsten U."/>
            <person name="Harland R.M."/>
            <person name="Gilchrist M.J."/>
            <person name="Hendrix D."/>
            <person name="Jurka J."/>
            <person name="Kapitonov V."/>
            <person name="Ovcharenko I."/>
            <person name="Putnam N.H."/>
            <person name="Shu S."/>
            <person name="Taher L."/>
            <person name="Blitz I.L."/>
            <person name="Blumberg B."/>
            <person name="Dichmann D.S."/>
            <person name="Dubchak I."/>
            <person name="Amaya E."/>
            <person name="Detter J.C."/>
            <person name="Fletcher R."/>
            <person name="Gerhard D.S."/>
            <person name="Goodstein D."/>
            <person name="Graves T."/>
            <person name="Grigoriev I.V."/>
            <person name="Grimwood J."/>
            <person name="Kawashima T."/>
            <person name="Lindquist E."/>
            <person name="Lucas S.M."/>
            <person name="Mead P.E."/>
            <person name="Mitros T."/>
            <person name="Ogino H."/>
            <person name="Ohta Y."/>
            <person name="Poliakov A.V."/>
            <person name="Pollet N."/>
            <person name="Robert J."/>
            <person name="Salamov A."/>
            <person name="Sater A.K."/>
            <person name="Schmutz J."/>
            <person name="Terry A."/>
            <person name="Vize P.D."/>
            <person name="Warren W.C."/>
            <person name="Wells D."/>
            <person name="Wills A."/>
            <person name="Wilson R.K."/>
            <person name="Zimmerman L.B."/>
            <person name="Zorn A.M."/>
            <person name="Grainger R."/>
            <person name="Grammer T."/>
            <person name="Khokha M.K."/>
            <person name="Richardson P.M."/>
            <person name="Rokhsar D.S."/>
        </authorList>
    </citation>
    <scope>NUCLEOTIDE SEQUENCE [LARGE SCALE GENOMIC DNA]</scope>
    <source>
        <strain evidence="5">Nigerian</strain>
    </source>
</reference>
<feature type="domain" description="Ig-like" evidence="4">
    <location>
        <begin position="451"/>
        <end position="532"/>
    </location>
</feature>
<dbReference type="InterPro" id="IPR003599">
    <property type="entry name" value="Ig_sub"/>
</dbReference>
<sequence>MGGRIVWGGHTSIRIPLMFLSALLVSLATAGVDALGVKTSDVPIKSLRNQEAFIPCTLMDYGAGDLDPKLLSVQWTKKSMNGSEEYVYVSGDPRKTRPGSYILDSDLITGNAGLHLPRVQFTDEGEYTCTVFYTPNKAVGQSVLQVSAQPTARLDPDSVRVLVGTEKTVQCTVSGFYPKDITIQWEKRLSETNRIPLNKDSCTRDTFGNEDGTFNVTSQLSLSPSLEDHGRRYYCIIEHRSLDTELKLNFTLSVTETDNTDAIIGVIGVLIGVLIMVLIGVVYYFLFKKEPPKLSPITGAEHLVHMNEATLSCQISGFRPKPIRITLFLRRKGGEVMEIYSWDSEAQTGSAAPVAHHRDEQRVIIAPEREGLMGNGNVQYLPPAQRALRVEMVPVITTSKYRISNCQCTIRITPDIEEDDGAELTVRVTHSALRGPISVSHQLKVTGVHSPTVSDIQCTPTQPQWGKPVRLFCAINNFFPQYCSTRWYRGQEILPQSSVKEDQVEDPESGLFSRTTAVQYTPTVNDHGTEFCVEITHHKENIKKTFPMKLKGLPYIESITCNRDSPKVGEELTLQCTVTGANARNITAKWRAGSDPITGEMKTEINRDTVTFLLRLISTVEHYGKIFTCLIRHGDLQEPMERNITLKWADNPPTLSEIEVLPTNPEVHKEATFRITISGFSQKDHQVRWFLQGSQIPESLKKVCSDPKIDAPKEEEDAPKLIETSELQIGEDGLYVCSSTLRYTPTDKDNGTFIRCVFTAKGIISKKKYQLSLTGAEMKEPMIECVTLDPRKGEAVTLECIIRGVGVSHGIFSWSDGIFPIDEGLIDNSNLPDGSGCISRVTFTPDDGHIRFEATFNSGTIEKTYQLPWV</sequence>
<feature type="transmembrane region" description="Helical" evidence="2">
    <location>
        <begin position="262"/>
        <end position="286"/>
    </location>
</feature>
<dbReference type="Pfam" id="PF07654">
    <property type="entry name" value="C1-set"/>
    <property type="match status" value="2"/>
</dbReference>
<organism evidence="5">
    <name type="scientific">Xenopus tropicalis</name>
    <name type="common">Western clawed frog</name>
    <name type="synonym">Silurana tropicalis</name>
    <dbReference type="NCBI Taxonomy" id="8364"/>
    <lineage>
        <taxon>Eukaryota</taxon>
        <taxon>Metazoa</taxon>
        <taxon>Chordata</taxon>
        <taxon>Craniata</taxon>
        <taxon>Vertebrata</taxon>
        <taxon>Euteleostomi</taxon>
        <taxon>Amphibia</taxon>
        <taxon>Batrachia</taxon>
        <taxon>Anura</taxon>
        <taxon>Pipoidea</taxon>
        <taxon>Pipidae</taxon>
        <taxon>Xenopodinae</taxon>
        <taxon>Xenopus</taxon>
        <taxon>Silurana</taxon>
    </lineage>
</organism>
<name>A0A803JLF5_XENTR</name>
<gene>
    <name evidence="5 7 8" type="primary">LOC101730465</name>
</gene>
<feature type="signal peptide" evidence="3">
    <location>
        <begin position="1"/>
        <end position="34"/>
    </location>
</feature>
<dbReference type="Xenbase" id="XB-GENE-29084599">
    <property type="gene designation" value="LOC101730465"/>
</dbReference>
<reference evidence="7" key="3">
    <citation type="submission" date="2025-04" db="UniProtKB">
        <authorList>
            <consortium name="RefSeq"/>
        </authorList>
    </citation>
    <scope>IDENTIFICATION</scope>
    <source>
        <strain evidence="7">Nigerian</strain>
        <tissue evidence="7">Liver and blood</tissue>
    </source>
</reference>
<dbReference type="RefSeq" id="XP_031756194.1">
    <property type="nucleotide sequence ID" value="XM_031900334.1"/>
</dbReference>
<dbReference type="SUPFAM" id="SSF48726">
    <property type="entry name" value="Immunoglobulin"/>
    <property type="match status" value="6"/>
</dbReference>
<dbReference type="GeneID" id="101730465"/>
<evidence type="ECO:0000256" key="3">
    <source>
        <dbReference type="SAM" id="SignalP"/>
    </source>
</evidence>
<evidence type="ECO:0000259" key="4">
    <source>
        <dbReference type="PROSITE" id="PS50835"/>
    </source>
</evidence>
<evidence type="ECO:0000256" key="1">
    <source>
        <dbReference type="ARBA" id="ARBA00023319"/>
    </source>
</evidence>
<feature type="domain" description="Ig-like" evidence="4">
    <location>
        <begin position="554"/>
        <end position="645"/>
    </location>
</feature>
<dbReference type="PANTHER" id="PTHR23411">
    <property type="entry name" value="TAPASIN"/>
    <property type="match status" value="1"/>
</dbReference>
<keyword evidence="3" id="KW-0732">Signal</keyword>
<dbReference type="KEGG" id="xtr:101730465"/>
<dbReference type="InterPro" id="IPR007110">
    <property type="entry name" value="Ig-like_dom"/>
</dbReference>
<feature type="domain" description="Ig-like" evidence="4">
    <location>
        <begin position="653"/>
        <end position="740"/>
    </location>
</feature>
<dbReference type="AGR" id="Xenbase:XB-GENE-29084599"/>
<dbReference type="GeneTree" id="ENSGT00940000163348"/>
<keyword evidence="6" id="KW-1185">Reference proteome</keyword>
<keyword evidence="1" id="KW-0393">Immunoglobulin domain</keyword>
<dbReference type="AlphaFoldDB" id="A0A803JLF5"/>
<accession>A0A803JLF5</accession>
<evidence type="ECO:0000313" key="6">
    <source>
        <dbReference type="Proteomes" id="UP000008143"/>
    </source>
</evidence>
<reference evidence="5" key="2">
    <citation type="submission" date="2021-03" db="UniProtKB">
        <authorList>
            <consortium name="Ensembl"/>
        </authorList>
    </citation>
    <scope>IDENTIFICATION</scope>
</reference>
<evidence type="ECO:0000256" key="2">
    <source>
        <dbReference type="SAM" id="Phobius"/>
    </source>
</evidence>
<evidence type="ECO:0000313" key="5">
    <source>
        <dbReference type="Ensembl" id="ENSXETP00000108806"/>
    </source>
</evidence>
<feature type="chain" id="PRO_5044662912" evidence="3">
    <location>
        <begin position="35"/>
        <end position="870"/>
    </location>
</feature>
<dbReference type="InterPro" id="IPR036179">
    <property type="entry name" value="Ig-like_dom_sf"/>
</dbReference>
<evidence type="ECO:0000313" key="7">
    <source>
        <dbReference type="RefSeq" id="XP_031756194.1"/>
    </source>
</evidence>
<dbReference type="SMART" id="SM00407">
    <property type="entry name" value="IGc1"/>
    <property type="match status" value="1"/>
</dbReference>
<dbReference type="CDD" id="cd00098">
    <property type="entry name" value="IgC1"/>
    <property type="match status" value="1"/>
</dbReference>
<dbReference type="Ensembl" id="ENSXETT00000112894">
    <property type="protein sequence ID" value="ENSXETP00000108806"/>
    <property type="gene ID" value="ENSXETG00000045579"/>
</dbReference>
<dbReference type="OMA" id="RCVFTAK"/>
<dbReference type="PROSITE" id="PS50835">
    <property type="entry name" value="IG_LIKE"/>
    <property type="match status" value="5"/>
</dbReference>
<dbReference type="InterPro" id="IPR003597">
    <property type="entry name" value="Ig_C1-set"/>
</dbReference>
<keyword evidence="2" id="KW-1133">Transmembrane helix</keyword>
<dbReference type="InterPro" id="IPR050380">
    <property type="entry name" value="Immune_Resp_Modulators"/>
</dbReference>
<keyword evidence="2" id="KW-0812">Transmembrane</keyword>
<feature type="domain" description="Ig-like" evidence="4">
    <location>
        <begin position="150"/>
        <end position="251"/>
    </location>
</feature>
<dbReference type="OrthoDB" id="9983389at2759"/>
<dbReference type="Gene3D" id="2.60.40.10">
    <property type="entry name" value="Immunoglobulins"/>
    <property type="match status" value="6"/>
</dbReference>
<feature type="domain" description="Ig-like" evidence="4">
    <location>
        <begin position="16"/>
        <end position="147"/>
    </location>
</feature>
<dbReference type="InterPro" id="IPR013783">
    <property type="entry name" value="Ig-like_fold"/>
</dbReference>
<keyword evidence="2" id="KW-0472">Membrane</keyword>
<evidence type="ECO:0000313" key="8">
    <source>
        <dbReference type="Xenbase" id="XB-GENE-29084599"/>
    </source>
</evidence>
<protein>
    <submittedName>
        <fullName evidence="5">Uncharacterized LOC101730465</fullName>
    </submittedName>
    <submittedName>
        <fullName evidence="7">Uncharacterized protein LOC101730465</fullName>
    </submittedName>
</protein>
<dbReference type="Proteomes" id="UP000008143">
    <property type="component" value="Chromosome 4"/>
</dbReference>